<organism evidence="2 3">
    <name type="scientific">Desulfosudis oleivorans (strain DSM 6200 / JCM 39069 / Hxd3)</name>
    <name type="common">Desulfococcus oleovorans</name>
    <dbReference type="NCBI Taxonomy" id="96561"/>
    <lineage>
        <taxon>Bacteria</taxon>
        <taxon>Pseudomonadati</taxon>
        <taxon>Thermodesulfobacteriota</taxon>
        <taxon>Desulfobacteria</taxon>
        <taxon>Desulfobacterales</taxon>
        <taxon>Desulfosudaceae</taxon>
        <taxon>Desulfosudis</taxon>
    </lineage>
</organism>
<keyword evidence="3" id="KW-1185">Reference proteome</keyword>
<sequence>MDTNYTPLIQQNLAVLYENLPDNLVRILPAKQDGDRFIFPAFGKICTLSPEGVFLGKEMLHDARGIILSLYALHAADEPADVTVFKAFKEFENTMPYAGAFATHTEQVLVPHAGAIKARLTTIKTLLNGGNAPAGLGGDFSFVVNPVPKIFLCYLIYEADEEFPAAVTCLYSANAANFLPIDALADVGEYTSRAIIDLVAGL</sequence>
<dbReference type="HOGENOM" id="CLU_1352823_0_0_7"/>
<feature type="domain" description="DUF3786" evidence="1">
    <location>
        <begin position="23"/>
        <end position="193"/>
    </location>
</feature>
<dbReference type="InterPro" id="IPR024264">
    <property type="entry name" value="DUF3786"/>
</dbReference>
<accession>A8ZZD3</accession>
<dbReference type="Proteomes" id="UP000008561">
    <property type="component" value="Chromosome"/>
</dbReference>
<protein>
    <recommendedName>
        <fullName evidence="1">DUF3786 domain-containing protein</fullName>
    </recommendedName>
</protein>
<dbReference type="eggNOG" id="ENOG50300KT">
    <property type="taxonomic scope" value="Bacteria"/>
</dbReference>
<dbReference type="OrthoDB" id="5417832at2"/>
<dbReference type="KEGG" id="dol:Dole_1482"/>
<dbReference type="AlphaFoldDB" id="A8ZZD3"/>
<name>A8ZZD3_DESOH</name>
<dbReference type="EMBL" id="CP000859">
    <property type="protein sequence ID" value="ABW67286.1"/>
    <property type="molecule type" value="Genomic_DNA"/>
</dbReference>
<evidence type="ECO:0000259" key="1">
    <source>
        <dbReference type="Pfam" id="PF12654"/>
    </source>
</evidence>
<reference evidence="2 3" key="1">
    <citation type="submission" date="2007-10" db="EMBL/GenBank/DDBJ databases">
        <title>Complete sequence of Desulfococcus oleovorans Hxd3.</title>
        <authorList>
            <consortium name="US DOE Joint Genome Institute"/>
            <person name="Copeland A."/>
            <person name="Lucas S."/>
            <person name="Lapidus A."/>
            <person name="Barry K."/>
            <person name="Glavina del Rio T."/>
            <person name="Dalin E."/>
            <person name="Tice H."/>
            <person name="Pitluck S."/>
            <person name="Kiss H."/>
            <person name="Brettin T."/>
            <person name="Bruce D."/>
            <person name="Detter J.C."/>
            <person name="Han C."/>
            <person name="Schmutz J."/>
            <person name="Larimer F."/>
            <person name="Land M."/>
            <person name="Hauser L."/>
            <person name="Kyrpides N."/>
            <person name="Kim E."/>
            <person name="Wawrik B."/>
            <person name="Richardson P."/>
        </authorList>
    </citation>
    <scope>NUCLEOTIDE SEQUENCE [LARGE SCALE GENOMIC DNA]</scope>
    <source>
        <strain evidence="3">DSM 6200 / JCM 39069 / Hxd3</strain>
    </source>
</reference>
<dbReference type="STRING" id="96561.Dole_1482"/>
<dbReference type="RefSeq" id="WP_012174902.1">
    <property type="nucleotide sequence ID" value="NC_009943.1"/>
</dbReference>
<evidence type="ECO:0000313" key="3">
    <source>
        <dbReference type="Proteomes" id="UP000008561"/>
    </source>
</evidence>
<evidence type="ECO:0000313" key="2">
    <source>
        <dbReference type="EMBL" id="ABW67286.1"/>
    </source>
</evidence>
<dbReference type="Pfam" id="PF12654">
    <property type="entry name" value="DUF3786"/>
    <property type="match status" value="1"/>
</dbReference>
<proteinExistence type="predicted"/>
<gene>
    <name evidence="2" type="ordered locus">Dole_1482</name>
</gene>